<evidence type="ECO:0000313" key="1">
    <source>
        <dbReference type="EMBL" id="KAL3599733.1"/>
    </source>
</evidence>
<evidence type="ECO:0000313" key="2">
    <source>
        <dbReference type="Proteomes" id="UP000309997"/>
    </source>
</evidence>
<keyword evidence="2" id="KW-1185">Reference proteome</keyword>
<gene>
    <name evidence="1" type="ORF">D5086_007651</name>
</gene>
<organism evidence="1 2">
    <name type="scientific">Populus alba</name>
    <name type="common">White poplar</name>
    <dbReference type="NCBI Taxonomy" id="43335"/>
    <lineage>
        <taxon>Eukaryota</taxon>
        <taxon>Viridiplantae</taxon>
        <taxon>Streptophyta</taxon>
        <taxon>Embryophyta</taxon>
        <taxon>Tracheophyta</taxon>
        <taxon>Spermatophyta</taxon>
        <taxon>Magnoliopsida</taxon>
        <taxon>eudicotyledons</taxon>
        <taxon>Gunneridae</taxon>
        <taxon>Pentapetalae</taxon>
        <taxon>rosids</taxon>
        <taxon>fabids</taxon>
        <taxon>Malpighiales</taxon>
        <taxon>Salicaceae</taxon>
        <taxon>Saliceae</taxon>
        <taxon>Populus</taxon>
    </lineage>
</organism>
<dbReference type="EMBL" id="RCHU02000003">
    <property type="protein sequence ID" value="KAL3599733.1"/>
    <property type="molecule type" value="Genomic_DNA"/>
</dbReference>
<accession>A0ACC4CR83</accession>
<dbReference type="Proteomes" id="UP000309997">
    <property type="component" value="Unassembled WGS sequence"/>
</dbReference>
<feature type="non-terminal residue" evidence="1">
    <location>
        <position position="436"/>
    </location>
</feature>
<sequence length="436" mass="49341">MDSSVITGSTIPEPRDDIEFESHEAAYSFYKDYAKSVGFGTAKLSSRRSRSSKEFIDAKFSCIRYGNKQQSDDAINPRPSPKIGCKASMHVKRRQNGKWYIYSFVKEHNHELLPAQVHFFRSHRNDDPLKNDIRIRRRKSLSSVSKLFGAYQNVDCLEGYMRNQHDKGRSLVLESGDAQMSLVYTHEIFRKFQVEVLGAAACHLKKESQDETTTMYTVKDFEDSQNYVVEWNETKHPISERLDEVQTKVRRYNDLCRRAIILGEEGSLSQESYNIALCAIREALKQCASLNNSAETSACPNTSGSIEEENQYRNTSKERAPDLQVTGADKATRRAGAANTKESNHSSAVKKGKQVTRSGDVNVGGQEGFHLMGISDLGPTQSHNMMPAQLQNAVPTVFHNIMPTQFQNIASAHLHETRLPRYCDMETKRVADINLR</sequence>
<name>A0ACC4CR83_POPAL</name>
<comment type="caution">
    <text evidence="1">The sequence shown here is derived from an EMBL/GenBank/DDBJ whole genome shotgun (WGS) entry which is preliminary data.</text>
</comment>
<protein>
    <submittedName>
        <fullName evidence="1">Uncharacterized protein</fullName>
    </submittedName>
</protein>
<reference evidence="1 2" key="1">
    <citation type="journal article" date="2024" name="Plant Biotechnol. J.">
        <title>Genome and CRISPR/Cas9 system of a widespread forest tree (Populus alba) in the world.</title>
        <authorList>
            <person name="Liu Y.J."/>
            <person name="Jiang P.F."/>
            <person name="Han X.M."/>
            <person name="Li X.Y."/>
            <person name="Wang H.M."/>
            <person name="Wang Y.J."/>
            <person name="Wang X.X."/>
            <person name="Zeng Q.Y."/>
        </authorList>
    </citation>
    <scope>NUCLEOTIDE SEQUENCE [LARGE SCALE GENOMIC DNA]</scope>
    <source>
        <strain evidence="2">cv. PAL-ZL1</strain>
    </source>
</reference>
<proteinExistence type="predicted"/>